<evidence type="ECO:0000256" key="3">
    <source>
        <dbReference type="PROSITE-ProRule" id="PRU00284"/>
    </source>
</evidence>
<accession>A0ABT4CJT5</accession>
<dbReference type="Proteomes" id="UP001079657">
    <property type="component" value="Unassembled WGS sequence"/>
</dbReference>
<feature type="domain" description="HAMP" evidence="6">
    <location>
        <begin position="318"/>
        <end position="374"/>
    </location>
</feature>
<feature type="transmembrane region" description="Helical" evidence="4">
    <location>
        <begin position="294"/>
        <end position="316"/>
    </location>
</feature>
<dbReference type="CDD" id="cd12913">
    <property type="entry name" value="PDC1_MCP_like"/>
    <property type="match status" value="1"/>
</dbReference>
<dbReference type="Pfam" id="PF00015">
    <property type="entry name" value="MCPsignal"/>
    <property type="match status" value="1"/>
</dbReference>
<dbReference type="PRINTS" id="PR00260">
    <property type="entry name" value="CHEMTRNSDUCR"/>
</dbReference>
<dbReference type="InterPro" id="IPR029151">
    <property type="entry name" value="Sensor-like_sf"/>
</dbReference>
<dbReference type="PANTHER" id="PTHR32089">
    <property type="entry name" value="METHYL-ACCEPTING CHEMOTAXIS PROTEIN MCPB"/>
    <property type="match status" value="1"/>
</dbReference>
<feature type="domain" description="Methyl-accepting transducer" evidence="5">
    <location>
        <begin position="393"/>
        <end position="643"/>
    </location>
</feature>
<dbReference type="InterPro" id="IPR004089">
    <property type="entry name" value="MCPsignal_dom"/>
</dbReference>
<evidence type="ECO:0000259" key="5">
    <source>
        <dbReference type="PROSITE" id="PS50111"/>
    </source>
</evidence>
<evidence type="ECO:0000313" key="7">
    <source>
        <dbReference type="EMBL" id="MCY6369309.1"/>
    </source>
</evidence>
<name>A0ABT4CJT5_9CLOT</name>
<evidence type="ECO:0000313" key="8">
    <source>
        <dbReference type="Proteomes" id="UP001079657"/>
    </source>
</evidence>
<reference evidence="7" key="1">
    <citation type="submission" date="2022-12" db="EMBL/GenBank/DDBJ databases">
        <authorList>
            <person name="Wang J."/>
        </authorList>
    </citation>
    <scope>NUCLEOTIDE SEQUENCE</scope>
    <source>
        <strain evidence="7">HY-42-06</strain>
    </source>
</reference>
<dbReference type="Gene3D" id="6.10.340.10">
    <property type="match status" value="1"/>
</dbReference>
<dbReference type="InterPro" id="IPR004090">
    <property type="entry name" value="Chemotax_Me-accpt_rcpt"/>
</dbReference>
<dbReference type="PANTHER" id="PTHR32089:SF112">
    <property type="entry name" value="LYSOZYME-LIKE PROTEIN-RELATED"/>
    <property type="match status" value="1"/>
</dbReference>
<dbReference type="EMBL" id="JAPQES010000001">
    <property type="protein sequence ID" value="MCY6369309.1"/>
    <property type="molecule type" value="Genomic_DNA"/>
</dbReference>
<dbReference type="InterPro" id="IPR003660">
    <property type="entry name" value="HAMP_dom"/>
</dbReference>
<dbReference type="SMART" id="SM00283">
    <property type="entry name" value="MA"/>
    <property type="match status" value="1"/>
</dbReference>
<keyword evidence="4" id="KW-0472">Membrane</keyword>
<feature type="transmembrane region" description="Helical" evidence="4">
    <location>
        <begin position="6"/>
        <end position="29"/>
    </location>
</feature>
<evidence type="ECO:0000256" key="4">
    <source>
        <dbReference type="SAM" id="Phobius"/>
    </source>
</evidence>
<gene>
    <name evidence="7" type="ORF">OXH55_01450</name>
</gene>
<sequence>MKKISYSIVLAISLCCVILSLTIGGICLFNSKKIIKYESEQKLLKMAEQITGEFNKSILKAQASGENVLSLIDASFDLNKALKDKSYMNQYEATISPMIKKITEDTEGVMSIYVGFNPKFSGTYHQIWYADTKANGVYTLQPKINVDDYWETDKVFWSEPYIDDTTHICMISYTAPIKSGKNTIGILSVDLKYDDIKKYINDVKVYNEGYAFLCDSKFKFYVHKNLSNKEYMNKYINNEGFKKAMEQIKKNKSGIIYYNIDGVNKILSYAKSADNNILGIEIPENDIFKDLNSLIFLISTVIIIGIIISILVAFYIGNKITKPINEVTNIINRISELDLTFNEDIQKILQNKDETGVITRSVENLKGKLRVVIGNLQKEADETFEYSKIVSKSTEGILGTMENISCLIESLAQGAEKQAQKSQSGSEKLTYFADDINEASTIANKVKEYSSNTNIVSRQGIEAIDNLQDKFEANNKSINRAFESVGALANSSEHIGQIINSIESIASETNLLALNAAIEAARAGEAGKGFAVVADQIRKLSEQTTLSAKEIETIINEIKTEASNTKNDMGDVNKALSEVNKSVEESKQAFKVIGETIENTISHINILVKKINTVNENKDDVLKSTKEISAISQESAASTEEIAAAIQEQVISIQNISKASEKLGSVVDSLEQISKQFII</sequence>
<dbReference type="Gene3D" id="3.30.450.20">
    <property type="entry name" value="PAS domain"/>
    <property type="match status" value="2"/>
</dbReference>
<comment type="caution">
    <text evidence="7">The sequence shown here is derived from an EMBL/GenBank/DDBJ whole genome shotgun (WGS) entry which is preliminary data.</text>
</comment>
<evidence type="ECO:0000256" key="1">
    <source>
        <dbReference type="ARBA" id="ARBA00023224"/>
    </source>
</evidence>
<proteinExistence type="inferred from homology"/>
<dbReference type="PROSITE" id="PS50885">
    <property type="entry name" value="HAMP"/>
    <property type="match status" value="1"/>
</dbReference>
<dbReference type="Pfam" id="PF22673">
    <property type="entry name" value="MCP-like_PDC_1"/>
    <property type="match status" value="1"/>
</dbReference>
<dbReference type="SUPFAM" id="SSF58104">
    <property type="entry name" value="Methyl-accepting chemotaxis protein (MCP) signaling domain"/>
    <property type="match status" value="1"/>
</dbReference>
<dbReference type="RefSeq" id="WP_268047626.1">
    <property type="nucleotide sequence ID" value="NZ_JAPQES010000001.1"/>
</dbReference>
<dbReference type="CDD" id="cd11386">
    <property type="entry name" value="MCP_signal"/>
    <property type="match status" value="1"/>
</dbReference>
<comment type="similarity">
    <text evidence="2">Belongs to the methyl-accepting chemotaxis (MCP) protein family.</text>
</comment>
<keyword evidence="4" id="KW-1133">Transmembrane helix</keyword>
<dbReference type="Gene3D" id="1.10.287.950">
    <property type="entry name" value="Methyl-accepting chemotaxis protein"/>
    <property type="match status" value="1"/>
</dbReference>
<keyword evidence="8" id="KW-1185">Reference proteome</keyword>
<evidence type="ECO:0000256" key="2">
    <source>
        <dbReference type="ARBA" id="ARBA00029447"/>
    </source>
</evidence>
<dbReference type="SUPFAM" id="SSF103190">
    <property type="entry name" value="Sensory domain-like"/>
    <property type="match status" value="1"/>
</dbReference>
<keyword evidence="1 3" id="KW-0807">Transducer</keyword>
<organism evidence="7 8">
    <name type="scientific">Clostridium ganghwense</name>
    <dbReference type="NCBI Taxonomy" id="312089"/>
    <lineage>
        <taxon>Bacteria</taxon>
        <taxon>Bacillati</taxon>
        <taxon>Bacillota</taxon>
        <taxon>Clostridia</taxon>
        <taxon>Eubacteriales</taxon>
        <taxon>Clostridiaceae</taxon>
        <taxon>Clostridium</taxon>
    </lineage>
</organism>
<evidence type="ECO:0000259" key="6">
    <source>
        <dbReference type="PROSITE" id="PS50885"/>
    </source>
</evidence>
<dbReference type="CDD" id="cd12912">
    <property type="entry name" value="PDC2_MCP_like"/>
    <property type="match status" value="1"/>
</dbReference>
<dbReference type="PROSITE" id="PS50111">
    <property type="entry name" value="CHEMOTAXIS_TRANSDUC_2"/>
    <property type="match status" value="1"/>
</dbReference>
<keyword evidence="4" id="KW-0812">Transmembrane</keyword>
<protein>
    <submittedName>
        <fullName evidence="7">Methyl-accepting chemotaxis protein</fullName>
    </submittedName>
</protein>